<proteinExistence type="predicted"/>
<reference evidence="1 2" key="1">
    <citation type="journal article" date="2013" name="Biodegradation">
        <title>Occurrence of 4-tert-butylphenol (4-t-BP) biodegradation in an aquatic sample caused by the presence of Spirodela polyrrhiza and isolation of a 4-t-BP-utilizing bacterium.</title>
        <authorList>
            <person name="Ogata Y."/>
            <person name="Toyama T."/>
            <person name="Yu N."/>
            <person name="Wang X."/>
            <person name="Sei K."/>
            <person name="Ike M."/>
        </authorList>
    </citation>
    <scope>NUCLEOTIDE SEQUENCE [LARGE SCALE GENOMIC DNA]</scope>
    <source>
        <strain evidence="1 2">OMI</strain>
    </source>
</reference>
<comment type="caution">
    <text evidence="1">The sequence shown here is derived from an EMBL/GenBank/DDBJ whole genome shotgun (WGS) entry which is preliminary data.</text>
</comment>
<dbReference type="Proteomes" id="UP000221538">
    <property type="component" value="Unassembled WGS sequence"/>
</dbReference>
<dbReference type="EMBL" id="BEWI01000026">
    <property type="protein sequence ID" value="GAY19510.1"/>
    <property type="molecule type" value="Genomic_DNA"/>
</dbReference>
<name>A0A292Z9M6_SPHSA</name>
<organism evidence="1 2">
    <name type="scientific">Sphingobium fuliginis (strain ATCC 27551)</name>
    <dbReference type="NCBI Taxonomy" id="336203"/>
    <lineage>
        <taxon>Bacteria</taxon>
        <taxon>Pseudomonadati</taxon>
        <taxon>Pseudomonadota</taxon>
        <taxon>Alphaproteobacteria</taxon>
        <taxon>Sphingomonadales</taxon>
        <taxon>Sphingomonadaceae</taxon>
        <taxon>Sphingobium</taxon>
    </lineage>
</organism>
<dbReference type="AlphaFoldDB" id="A0A292Z9M6"/>
<protein>
    <submittedName>
        <fullName evidence="1">Uncharacterized protein</fullName>
    </submittedName>
</protein>
<evidence type="ECO:0000313" key="2">
    <source>
        <dbReference type="Proteomes" id="UP000221538"/>
    </source>
</evidence>
<reference evidence="1 2" key="2">
    <citation type="journal article" date="2013" name="Environ. Sci. Technol.">
        <title>The 4-tert-butylphenol-utilizing bacterium Sphingobium fuliginis OMI can degrade bisphenols via phenolic ring hydroxylation and meta-cleavage pathway.</title>
        <authorList>
            <person name="Ogata Y."/>
            <person name="Goda S."/>
            <person name="Toyama T."/>
            <person name="Sei K."/>
            <person name="Ike M."/>
        </authorList>
    </citation>
    <scope>NUCLEOTIDE SEQUENCE [LARGE SCALE GENOMIC DNA]</scope>
    <source>
        <strain evidence="1 2">OMI</strain>
    </source>
</reference>
<evidence type="ECO:0000313" key="1">
    <source>
        <dbReference type="EMBL" id="GAY19510.1"/>
    </source>
</evidence>
<gene>
    <name evidence="1" type="ORF">SFOMI_0029</name>
</gene>
<accession>A0A292Z9M6</accession>
<sequence length="79" mass="8803">MRSINPLFEDAVIDCVATDREPTVQELFHVAQRIWAEGAANRSVFRWDCLPPTDTEKLLALRAAQAALSGSVAHDTPRR</sequence>
<dbReference type="RefSeq" id="WP_066489033.1">
    <property type="nucleotide sequence ID" value="NZ_BEWI01000026.1"/>
</dbReference>